<evidence type="ECO:0000313" key="13">
    <source>
        <dbReference type="EMBL" id="MCM8556744.1"/>
    </source>
</evidence>
<feature type="site" description="Cleavage (non-hydrolytic); by autocatalysis" evidence="11">
    <location>
        <begin position="207"/>
        <end position="208"/>
    </location>
</feature>
<comment type="similarity">
    <text evidence="11">Belongs to the phosphatidylserine decarboxylase family. PSD-A subfamily.</text>
</comment>
<dbReference type="InterPro" id="IPR033175">
    <property type="entry name" value="PSD-A"/>
</dbReference>
<keyword evidence="7 11" id="KW-0594">Phospholipid biosynthesis</keyword>
<comment type="subcellular location">
    <subcellularLocation>
        <location evidence="11">Cell membrane</location>
        <topology evidence="11">Peripheral membrane protein</topology>
    </subcellularLocation>
</comment>
<keyword evidence="5 11" id="KW-0472">Membrane</keyword>
<evidence type="ECO:0000256" key="10">
    <source>
        <dbReference type="ARBA" id="ARBA00023317"/>
    </source>
</evidence>
<dbReference type="GO" id="GO:0004609">
    <property type="term" value="F:phosphatidylserine decarboxylase activity"/>
    <property type="evidence" value="ECO:0007669"/>
    <property type="project" value="UniProtKB-UniRule"/>
</dbReference>
<dbReference type="EC" id="4.1.1.65" evidence="11"/>
<keyword evidence="1 11" id="KW-1003">Cell membrane</keyword>
<feature type="transmembrane region" description="Helical" evidence="12">
    <location>
        <begin position="51"/>
        <end position="67"/>
    </location>
</feature>
<comment type="catalytic activity">
    <reaction evidence="11">
        <text>a 1,2-diacyl-sn-glycero-3-phospho-L-serine + H(+) = a 1,2-diacyl-sn-glycero-3-phosphoethanolamine + CO2</text>
        <dbReference type="Rhea" id="RHEA:20828"/>
        <dbReference type="ChEBI" id="CHEBI:15378"/>
        <dbReference type="ChEBI" id="CHEBI:16526"/>
        <dbReference type="ChEBI" id="CHEBI:57262"/>
        <dbReference type="ChEBI" id="CHEBI:64612"/>
        <dbReference type="EC" id="4.1.1.65"/>
    </reaction>
</comment>
<evidence type="ECO:0000256" key="1">
    <source>
        <dbReference type="ARBA" id="ARBA00022475"/>
    </source>
</evidence>
<gene>
    <name evidence="11" type="primary">psd</name>
    <name evidence="13" type="ORF">NDO55_02790</name>
</gene>
<feature type="modified residue" description="Pyruvic acid (Ser); by autocatalysis" evidence="11">
    <location>
        <position position="208"/>
    </location>
</feature>
<comment type="subunit">
    <text evidence="11">Heterodimer of a large membrane-associated beta subunit and a small pyruvoyl-containing alpha subunit.</text>
</comment>
<dbReference type="NCBIfam" id="NF003678">
    <property type="entry name" value="PRK05305.1-2"/>
    <property type="match status" value="1"/>
</dbReference>
<evidence type="ECO:0000256" key="3">
    <source>
        <dbReference type="ARBA" id="ARBA00022793"/>
    </source>
</evidence>
<evidence type="ECO:0000256" key="12">
    <source>
        <dbReference type="SAM" id="Phobius"/>
    </source>
</evidence>
<sequence>MAEIEKPDSHVTAVKWRFPDVHPEGRKFVLISGFITFLAFLLLPNGWLSEIFQWALVIITIWVAAFFRDPVRTSPADPDLVIAPADGLVTMIKEVAPPPELAGEGLLPAGNYTRVSIFMSVFDVHINRSPIAGRVTKIAYVPGKFVNADLDKASEDNERNHILVERHDGVKIGFTQIAGLVARRILTDVKEGDVIDKGERVGLIRFGSRVDVYLPEGTGSNILLGQRTIAGETVIAKLGTTPALEGNSQ</sequence>
<keyword evidence="12" id="KW-1133">Transmembrane helix</keyword>
<evidence type="ECO:0000313" key="14">
    <source>
        <dbReference type="Proteomes" id="UP001155128"/>
    </source>
</evidence>
<comment type="pathway">
    <text evidence="11">Phospholipid metabolism; phosphatidylethanolamine biosynthesis; phosphatidylethanolamine from CDP-diacylglycerol: step 2/2.</text>
</comment>
<evidence type="ECO:0000256" key="9">
    <source>
        <dbReference type="ARBA" id="ARBA00023264"/>
    </source>
</evidence>
<dbReference type="NCBIfam" id="NF003679">
    <property type="entry name" value="PRK05305.1-3"/>
    <property type="match status" value="1"/>
</dbReference>
<dbReference type="NCBIfam" id="NF003685">
    <property type="entry name" value="PRK05305.2-5"/>
    <property type="match status" value="1"/>
</dbReference>
<evidence type="ECO:0000256" key="7">
    <source>
        <dbReference type="ARBA" id="ARBA00023209"/>
    </source>
</evidence>
<name>A0A9X2EJI6_9SPHN</name>
<dbReference type="HAMAP" id="MF_00664">
    <property type="entry name" value="PS_decarb_PSD_A"/>
    <property type="match status" value="1"/>
</dbReference>
<dbReference type="PANTHER" id="PTHR35809">
    <property type="entry name" value="ARCHAETIDYLSERINE DECARBOXYLASE PROENZYME-RELATED"/>
    <property type="match status" value="1"/>
</dbReference>
<dbReference type="PANTHER" id="PTHR35809:SF1">
    <property type="entry name" value="ARCHAETIDYLSERINE DECARBOXYLASE PROENZYME-RELATED"/>
    <property type="match status" value="1"/>
</dbReference>
<keyword evidence="4 11" id="KW-0443">Lipid metabolism</keyword>
<keyword evidence="2 11" id="KW-0444">Lipid biosynthesis</keyword>
<keyword evidence="9 11" id="KW-1208">Phospholipid metabolism</keyword>
<evidence type="ECO:0000256" key="2">
    <source>
        <dbReference type="ARBA" id="ARBA00022516"/>
    </source>
</evidence>
<comment type="function">
    <text evidence="11">Catalyzes the formation of phosphatidylethanolamine (PtdEtn) from phosphatidylserine (PtdSer).</text>
</comment>
<organism evidence="13 14">
    <name type="scientific">Sphingomicrobium sediminis</name>
    <dbReference type="NCBI Taxonomy" id="2950949"/>
    <lineage>
        <taxon>Bacteria</taxon>
        <taxon>Pseudomonadati</taxon>
        <taxon>Pseudomonadota</taxon>
        <taxon>Alphaproteobacteria</taxon>
        <taxon>Sphingomonadales</taxon>
        <taxon>Sphingomonadaceae</taxon>
        <taxon>Sphingomicrobium</taxon>
    </lineage>
</organism>
<dbReference type="GO" id="GO:0006646">
    <property type="term" value="P:phosphatidylethanolamine biosynthetic process"/>
    <property type="evidence" value="ECO:0007669"/>
    <property type="project" value="UniProtKB-UniRule"/>
</dbReference>
<keyword evidence="10 11" id="KW-0670">Pyruvate</keyword>
<evidence type="ECO:0000256" key="6">
    <source>
        <dbReference type="ARBA" id="ARBA00023145"/>
    </source>
</evidence>
<comment type="PTM">
    <text evidence="11">Is synthesized initially as an inactive proenzyme. Formation of the active enzyme involves a self-maturation process in which the active site pyruvoyl group is generated from an internal serine residue via an autocatalytic post-translational modification. Two non-identical subunits are generated from the proenzyme in this reaction, and the pyruvate is formed at the N-terminus of the alpha chain, which is derived from the carboxyl end of the proenzyme. The post-translation cleavage follows an unusual pathway, termed non-hydrolytic serinolysis, in which the side chain hydroxyl group of the serine supplies its oxygen atom to form the C-terminus of the beta chain, while the remainder of the serine residue undergoes an oxidative deamination to produce ammonia and the pyruvoyl prosthetic group on the alpha chain.</text>
</comment>
<dbReference type="RefSeq" id="WP_252112206.1">
    <property type="nucleotide sequence ID" value="NZ_JAMSHT010000001.1"/>
</dbReference>
<keyword evidence="6 11" id="KW-0865">Zymogen</keyword>
<keyword evidence="12" id="KW-0812">Transmembrane</keyword>
<dbReference type="AlphaFoldDB" id="A0A9X2EJI6"/>
<evidence type="ECO:0000256" key="5">
    <source>
        <dbReference type="ARBA" id="ARBA00023136"/>
    </source>
</evidence>
<protein>
    <recommendedName>
        <fullName evidence="11">Phosphatidylserine decarboxylase proenzyme</fullName>
        <ecNumber evidence="11">4.1.1.65</ecNumber>
    </recommendedName>
    <component>
        <recommendedName>
            <fullName evidence="11">Phosphatidylserine decarboxylase alpha chain</fullName>
        </recommendedName>
    </component>
    <component>
        <recommendedName>
            <fullName evidence="11">Phosphatidylserine decarboxylase beta chain</fullName>
        </recommendedName>
    </component>
</protein>
<keyword evidence="8 11" id="KW-0456">Lyase</keyword>
<feature type="transmembrane region" description="Helical" evidence="12">
    <location>
        <begin position="28"/>
        <end position="45"/>
    </location>
</feature>
<dbReference type="GO" id="GO:0005886">
    <property type="term" value="C:plasma membrane"/>
    <property type="evidence" value="ECO:0007669"/>
    <property type="project" value="UniProtKB-SubCell"/>
</dbReference>
<accession>A0A9X2EJI6</accession>
<comment type="caution">
    <text evidence="13">The sequence shown here is derived from an EMBL/GenBank/DDBJ whole genome shotgun (WGS) entry which is preliminary data.</text>
</comment>
<reference evidence="13" key="1">
    <citation type="submission" date="2022-06" db="EMBL/GenBank/DDBJ databases">
        <title>Sphingomicrobium sedimins sp. nov., a marine bacterium isolated from tidal flat.</title>
        <authorList>
            <person name="Kim C.-H."/>
            <person name="Yoo Y."/>
            <person name="Kim J.-J."/>
        </authorList>
    </citation>
    <scope>NUCLEOTIDE SEQUENCE</scope>
    <source>
        <strain evidence="13">GRR-S6-50</strain>
    </source>
</reference>
<dbReference type="EMBL" id="JAMSHT010000001">
    <property type="protein sequence ID" value="MCM8556744.1"/>
    <property type="molecule type" value="Genomic_DNA"/>
</dbReference>
<feature type="active site" description="Schiff-base intermediate with substrate; via pyruvic acid" evidence="11">
    <location>
        <position position="208"/>
    </location>
</feature>
<feature type="chain" id="PRO_5041026432" description="Phosphatidylserine decarboxylase alpha chain" evidence="11">
    <location>
        <begin position="208"/>
        <end position="249"/>
    </location>
</feature>
<dbReference type="InterPro" id="IPR003817">
    <property type="entry name" value="PS_Dcarbxylase"/>
</dbReference>
<proteinExistence type="inferred from homology"/>
<dbReference type="Proteomes" id="UP001155128">
    <property type="component" value="Unassembled WGS sequence"/>
</dbReference>
<evidence type="ECO:0000256" key="4">
    <source>
        <dbReference type="ARBA" id="ARBA00023098"/>
    </source>
</evidence>
<evidence type="ECO:0000256" key="8">
    <source>
        <dbReference type="ARBA" id="ARBA00023239"/>
    </source>
</evidence>
<keyword evidence="14" id="KW-1185">Reference proteome</keyword>
<keyword evidence="3 11" id="KW-0210">Decarboxylase</keyword>
<evidence type="ECO:0000256" key="11">
    <source>
        <dbReference type="HAMAP-Rule" id="MF_00664"/>
    </source>
</evidence>
<feature type="chain" id="PRO_5041026433" description="Phosphatidylserine decarboxylase beta chain" evidence="11">
    <location>
        <begin position="1"/>
        <end position="207"/>
    </location>
</feature>
<dbReference type="Pfam" id="PF02666">
    <property type="entry name" value="PS_Dcarbxylase"/>
    <property type="match status" value="1"/>
</dbReference>
<comment type="cofactor">
    <cofactor evidence="11">
        <name>pyruvate</name>
        <dbReference type="ChEBI" id="CHEBI:15361"/>
    </cofactor>
    <text evidence="11">Binds 1 pyruvoyl group covalently per subunit.</text>
</comment>